<gene>
    <name evidence="2" type="ORF">PRZ48_004119</name>
</gene>
<organism evidence="2 3">
    <name type="scientific">Zasmidium cellare</name>
    <name type="common">Wine cellar mold</name>
    <name type="synonym">Racodium cellare</name>
    <dbReference type="NCBI Taxonomy" id="395010"/>
    <lineage>
        <taxon>Eukaryota</taxon>
        <taxon>Fungi</taxon>
        <taxon>Dikarya</taxon>
        <taxon>Ascomycota</taxon>
        <taxon>Pezizomycotina</taxon>
        <taxon>Dothideomycetes</taxon>
        <taxon>Dothideomycetidae</taxon>
        <taxon>Mycosphaerellales</taxon>
        <taxon>Mycosphaerellaceae</taxon>
        <taxon>Zasmidium</taxon>
    </lineage>
</organism>
<keyword evidence="1" id="KW-0812">Transmembrane</keyword>
<comment type="caution">
    <text evidence="2">The sequence shown here is derived from an EMBL/GenBank/DDBJ whole genome shotgun (WGS) entry which is preliminary data.</text>
</comment>
<keyword evidence="3" id="KW-1185">Reference proteome</keyword>
<dbReference type="Proteomes" id="UP001305779">
    <property type="component" value="Unassembled WGS sequence"/>
</dbReference>
<feature type="transmembrane region" description="Helical" evidence="1">
    <location>
        <begin position="115"/>
        <end position="137"/>
    </location>
</feature>
<keyword evidence="1" id="KW-0472">Membrane</keyword>
<evidence type="ECO:0000313" key="2">
    <source>
        <dbReference type="EMBL" id="KAK4506154.1"/>
    </source>
</evidence>
<dbReference type="InterPro" id="IPR013901">
    <property type="entry name" value="Anthrone_oxy"/>
</dbReference>
<keyword evidence="1" id="KW-1133">Transmembrane helix</keyword>
<protein>
    <recommendedName>
        <fullName evidence="4">DUF1772-domain-containing protein</fullName>
    </recommendedName>
</protein>
<proteinExistence type="predicted"/>
<feature type="transmembrane region" description="Helical" evidence="1">
    <location>
        <begin position="172"/>
        <end position="193"/>
    </location>
</feature>
<reference evidence="2 3" key="1">
    <citation type="journal article" date="2023" name="G3 (Bethesda)">
        <title>A chromosome-level genome assembly of Zasmidium syzygii isolated from banana leaves.</title>
        <authorList>
            <person name="van Westerhoven A.C."/>
            <person name="Mehrabi R."/>
            <person name="Talebi R."/>
            <person name="Steentjes M.B.F."/>
            <person name="Corcolon B."/>
            <person name="Chong P.A."/>
            <person name="Kema G.H.J."/>
            <person name="Seidl M.F."/>
        </authorList>
    </citation>
    <scope>NUCLEOTIDE SEQUENCE [LARGE SCALE GENOMIC DNA]</scope>
    <source>
        <strain evidence="2 3">P124</strain>
    </source>
</reference>
<evidence type="ECO:0000256" key="1">
    <source>
        <dbReference type="SAM" id="Phobius"/>
    </source>
</evidence>
<dbReference type="EMBL" id="JAXOVC010000002">
    <property type="protein sequence ID" value="KAK4506154.1"/>
    <property type="molecule type" value="Genomic_DNA"/>
</dbReference>
<evidence type="ECO:0008006" key="4">
    <source>
        <dbReference type="Google" id="ProtNLM"/>
    </source>
</evidence>
<dbReference type="Pfam" id="PF08592">
    <property type="entry name" value="Anthrone_oxy"/>
    <property type="match status" value="1"/>
</dbReference>
<evidence type="ECO:0000313" key="3">
    <source>
        <dbReference type="Proteomes" id="UP001305779"/>
    </source>
</evidence>
<accession>A0ABR0EWY7</accession>
<sequence length="201" mass="22382">MASTIVASSQFWWMTPIQAIAAISAGMNSEPLAQRQRSHKTFYLGASGLQSPLTMPMLELPSVPALYAGRQLRWLLDASDKIFPRINGIGTISNLVLAVTCFLKRNESPIAGAKWPILAGAFLSNVGATLWTFAFMIPRNNGMRTFAKKVEESPEDKEAERELRRLQGEWRAYAYGRAAIMLAASVFGVYSVWLDGRYIQY</sequence>
<name>A0ABR0EWY7_ZASCE</name>